<accession>A0AAE0ZWE0</accession>
<protein>
    <submittedName>
        <fullName evidence="1">Uncharacterized protein</fullName>
    </submittedName>
</protein>
<dbReference type="EMBL" id="JAWDGP010003263">
    <property type="protein sequence ID" value="KAK3775887.1"/>
    <property type="molecule type" value="Genomic_DNA"/>
</dbReference>
<name>A0AAE0ZWE0_9GAST</name>
<evidence type="ECO:0000313" key="2">
    <source>
        <dbReference type="Proteomes" id="UP001283361"/>
    </source>
</evidence>
<keyword evidence="2" id="KW-1185">Reference proteome</keyword>
<dbReference type="Proteomes" id="UP001283361">
    <property type="component" value="Unassembled WGS sequence"/>
</dbReference>
<sequence>MVWKRVTLSPEEWVTSDLSCRHHLAQTVGHLGRWSTTMTEVIPATCQKCDALYVYRSPLPVKTVMLCVCSDPRYLSELWCSVCVVIPATCQNCGALFV</sequence>
<reference evidence="1" key="1">
    <citation type="journal article" date="2023" name="G3 (Bethesda)">
        <title>A reference genome for the long-term kleptoplast-retaining sea slug Elysia crispata morphotype clarki.</title>
        <authorList>
            <person name="Eastman K.E."/>
            <person name="Pendleton A.L."/>
            <person name="Shaikh M.A."/>
            <person name="Suttiyut T."/>
            <person name="Ogas R."/>
            <person name="Tomko P."/>
            <person name="Gavelis G."/>
            <person name="Widhalm J.R."/>
            <person name="Wisecaver J.H."/>
        </authorList>
    </citation>
    <scope>NUCLEOTIDE SEQUENCE</scope>
    <source>
        <strain evidence="1">ECLA1</strain>
    </source>
</reference>
<organism evidence="1 2">
    <name type="scientific">Elysia crispata</name>
    <name type="common">lettuce slug</name>
    <dbReference type="NCBI Taxonomy" id="231223"/>
    <lineage>
        <taxon>Eukaryota</taxon>
        <taxon>Metazoa</taxon>
        <taxon>Spiralia</taxon>
        <taxon>Lophotrochozoa</taxon>
        <taxon>Mollusca</taxon>
        <taxon>Gastropoda</taxon>
        <taxon>Heterobranchia</taxon>
        <taxon>Euthyneura</taxon>
        <taxon>Panpulmonata</taxon>
        <taxon>Sacoglossa</taxon>
        <taxon>Placobranchoidea</taxon>
        <taxon>Plakobranchidae</taxon>
        <taxon>Elysia</taxon>
    </lineage>
</organism>
<evidence type="ECO:0000313" key="1">
    <source>
        <dbReference type="EMBL" id="KAK3775887.1"/>
    </source>
</evidence>
<gene>
    <name evidence="1" type="ORF">RRG08_011450</name>
</gene>
<dbReference type="AlphaFoldDB" id="A0AAE0ZWE0"/>
<proteinExistence type="predicted"/>
<comment type="caution">
    <text evidence="1">The sequence shown here is derived from an EMBL/GenBank/DDBJ whole genome shotgun (WGS) entry which is preliminary data.</text>
</comment>